<dbReference type="Pfam" id="PF07228">
    <property type="entry name" value="SpoIIE"/>
    <property type="match status" value="1"/>
</dbReference>
<dbReference type="InterPro" id="IPR045768">
    <property type="entry name" value="SpoIIE_N"/>
</dbReference>
<feature type="transmembrane region" description="Helical" evidence="2">
    <location>
        <begin position="212"/>
        <end position="241"/>
    </location>
</feature>
<keyword evidence="2" id="KW-1133">Transmembrane helix</keyword>
<dbReference type="NCBIfam" id="TIGR02865">
    <property type="entry name" value="spore_II_E"/>
    <property type="match status" value="1"/>
</dbReference>
<gene>
    <name evidence="4" type="primary">spoIIE</name>
    <name evidence="4" type="ORF">CLLI_28410</name>
</gene>
<keyword evidence="2" id="KW-0812">Transmembrane</keyword>
<dbReference type="PROSITE" id="PS51746">
    <property type="entry name" value="PPM_2"/>
    <property type="match status" value="1"/>
</dbReference>
<dbReference type="RefSeq" id="WP_106064854.1">
    <property type="nucleotide sequence ID" value="NZ_PVXO01000075.1"/>
</dbReference>
<dbReference type="InterPro" id="IPR036457">
    <property type="entry name" value="PPM-type-like_dom_sf"/>
</dbReference>
<evidence type="ECO:0000313" key="5">
    <source>
        <dbReference type="Proteomes" id="UP000239706"/>
    </source>
</evidence>
<evidence type="ECO:0000256" key="1">
    <source>
        <dbReference type="ARBA" id="ARBA00022801"/>
    </source>
</evidence>
<dbReference type="InterPro" id="IPR052016">
    <property type="entry name" value="Bact_Sigma-Reg"/>
</dbReference>
<organism evidence="4 5">
    <name type="scientific">Clostridium liquoris</name>
    <dbReference type="NCBI Taxonomy" id="1289519"/>
    <lineage>
        <taxon>Bacteria</taxon>
        <taxon>Bacillati</taxon>
        <taxon>Bacillota</taxon>
        <taxon>Clostridia</taxon>
        <taxon>Eubacteriales</taxon>
        <taxon>Clostridiaceae</taxon>
        <taxon>Clostridium</taxon>
    </lineage>
</organism>
<evidence type="ECO:0000256" key="2">
    <source>
        <dbReference type="SAM" id="Phobius"/>
    </source>
</evidence>
<dbReference type="GO" id="GO:0004722">
    <property type="term" value="F:protein serine/threonine phosphatase activity"/>
    <property type="evidence" value="ECO:0007669"/>
    <property type="project" value="UniProtKB-EC"/>
</dbReference>
<dbReference type="Gene3D" id="3.60.40.10">
    <property type="entry name" value="PPM-type phosphatase domain"/>
    <property type="match status" value="1"/>
</dbReference>
<dbReference type="EMBL" id="PVXO01000075">
    <property type="protein sequence ID" value="PRR76635.1"/>
    <property type="molecule type" value="Genomic_DNA"/>
</dbReference>
<dbReference type="PANTHER" id="PTHR43156:SF2">
    <property type="entry name" value="STAGE II SPORULATION PROTEIN E"/>
    <property type="match status" value="1"/>
</dbReference>
<feature type="transmembrane region" description="Helical" evidence="2">
    <location>
        <begin position="248"/>
        <end position="265"/>
    </location>
</feature>
<feature type="transmembrane region" description="Helical" evidence="2">
    <location>
        <begin position="120"/>
        <end position="137"/>
    </location>
</feature>
<protein>
    <submittedName>
        <fullName evidence="4">Stage II sporulation protein E</fullName>
        <ecNumber evidence="4">3.1.3.16</ecNumber>
    </submittedName>
</protein>
<comment type="caution">
    <text evidence="4">The sequence shown here is derived from an EMBL/GenBank/DDBJ whole genome shotgun (WGS) entry which is preliminary data.</text>
</comment>
<dbReference type="OrthoDB" id="9763774at2"/>
<dbReference type="Proteomes" id="UP000239706">
    <property type="component" value="Unassembled WGS sequence"/>
</dbReference>
<evidence type="ECO:0000259" key="3">
    <source>
        <dbReference type="PROSITE" id="PS51746"/>
    </source>
</evidence>
<dbReference type="PANTHER" id="PTHR43156">
    <property type="entry name" value="STAGE II SPORULATION PROTEIN E-RELATED"/>
    <property type="match status" value="1"/>
</dbReference>
<feature type="transmembrane region" description="Helical" evidence="2">
    <location>
        <begin position="94"/>
        <end position="111"/>
    </location>
</feature>
<dbReference type="InterPro" id="IPR001932">
    <property type="entry name" value="PPM-type_phosphatase-like_dom"/>
</dbReference>
<sequence>MQYGAEIFPYERIKKVNNDEHRKKEYNIVLIYKTLFYFFTSLLISRVIMINLMAPFGIAFLMTTISNKNKRISLMAGIGSILGYLSLHSSIKNVWLYIIGVCIIASIAYTFDSIRTNKKLYIAFGIIFLELILYNKFLMHITMLVAFFNALFEMACIFPIYYILNYSITCLKKFKTKNIYSSEEIISISISLSLVIGGTWGINIFGMSLRNILALTFIVMIGYIKGSSAGGASGVAMGAIIGISTNNMVTFIGTYGICGLIAGVFKETGKWISGIAYIVMFSILKLYSDIGVQFQIQEALIALIIFYIVPVKIYKRMELELDWEMKGENLRENYVGKIKDLYSNKLNDFSQLLLDMRKTLEDLADNDKLRLKTKSSGIVENLADRVCSNCNMKSICWKRESFYTYSAFSELIENYQNKKEAVPYEIERKCIRRSALTKNAEEIIKNYIIDEMWRNRLSECRQFLATQISNISYSVDEMIEDFSSSIQFNKYIENDIRRVLNKNNIKFRDVFCYNDKNQRIVIKLSMEACGGKQKCIKEILPLINSVTGKVMCVADEGCNLNLDSKMCNMTLEETPKYHVASYAGRMCKDGEKYNGDSYSFNKLKDGTYITVLSDGMGSGPEAGHESSAAVNLIEGFVKAGFSKITAINTVNSLMTIKFSQDEKFSTVDLSSVNLYTGEVDFMKVGAVASFIKSKDKVDVIKSRTLPIGVLDKVDVDIIKKQAKNGDIIVMLSDGILDYNNDEAGKVEWLVKYLQECNQNNPEELCKGIIDKAKELCKGKVKDDMTVVVSKVYALF</sequence>
<dbReference type="AlphaFoldDB" id="A0A2T0AZJ5"/>
<feature type="domain" description="PPM-type phosphatase" evidence="3">
    <location>
        <begin position="576"/>
        <end position="791"/>
    </location>
</feature>
<dbReference type="SMART" id="SM00331">
    <property type="entry name" value="PP2C_SIG"/>
    <property type="match status" value="1"/>
</dbReference>
<dbReference type="Pfam" id="PF19732">
    <property type="entry name" value="SpoIIE_N"/>
    <property type="match status" value="1"/>
</dbReference>
<feature type="transmembrane region" description="Helical" evidence="2">
    <location>
        <begin position="35"/>
        <end position="60"/>
    </location>
</feature>
<dbReference type="SUPFAM" id="SSF81606">
    <property type="entry name" value="PP2C-like"/>
    <property type="match status" value="1"/>
</dbReference>
<accession>A0A2T0AZJ5</accession>
<keyword evidence="2" id="KW-0472">Membrane</keyword>
<feature type="transmembrane region" description="Helical" evidence="2">
    <location>
        <begin position="72"/>
        <end position="88"/>
    </location>
</feature>
<keyword evidence="1 4" id="KW-0378">Hydrolase</keyword>
<dbReference type="InterPro" id="IPR014221">
    <property type="entry name" value="SpoII_E"/>
</dbReference>
<keyword evidence="5" id="KW-1185">Reference proteome</keyword>
<feature type="transmembrane region" description="Helical" evidence="2">
    <location>
        <begin position="271"/>
        <end position="287"/>
    </location>
</feature>
<feature type="transmembrane region" description="Helical" evidence="2">
    <location>
        <begin position="143"/>
        <end position="164"/>
    </location>
</feature>
<proteinExistence type="predicted"/>
<dbReference type="EC" id="3.1.3.16" evidence="4"/>
<evidence type="ECO:0000313" key="4">
    <source>
        <dbReference type="EMBL" id="PRR76635.1"/>
    </source>
</evidence>
<reference evidence="4 5" key="1">
    <citation type="submission" date="2018-03" db="EMBL/GenBank/DDBJ databases">
        <title>Genome sequence of Clostridium liquoris DSM 100320.</title>
        <authorList>
            <person name="Poehlein A."/>
            <person name="Daniel R."/>
        </authorList>
    </citation>
    <scope>NUCLEOTIDE SEQUENCE [LARGE SCALE GENOMIC DNA]</scope>
    <source>
        <strain evidence="4 5">DSM 100320</strain>
    </source>
</reference>
<name>A0A2T0AZJ5_9CLOT</name>
<feature type="transmembrane region" description="Helical" evidence="2">
    <location>
        <begin position="185"/>
        <end position="206"/>
    </location>
</feature>